<gene>
    <name evidence="3" type="ORF">NTH_02909</name>
</gene>
<evidence type="ECO:0000313" key="3">
    <source>
        <dbReference type="EMBL" id="UUP18428.1"/>
    </source>
</evidence>
<accession>A0ABY5MKB4</accession>
<name>A0ABY5MKB4_9HYPH</name>
<evidence type="ECO:0000256" key="1">
    <source>
        <dbReference type="ARBA" id="ARBA00009437"/>
    </source>
</evidence>
<reference evidence="3 4" key="1">
    <citation type="submission" date="2018-07" db="EMBL/GenBank/DDBJ databases">
        <title>Genome sequence of Nitratireductor thuwali#1536.</title>
        <authorList>
            <person name="Michoud G."/>
            <person name="Merlino G."/>
            <person name="Sefrji F.O."/>
            <person name="Daffonchio D."/>
        </authorList>
    </citation>
    <scope>NUCLEOTIDE SEQUENCE [LARGE SCALE GENOMIC DNA]</scope>
    <source>
        <strain evidence="4">Nit1536</strain>
    </source>
</reference>
<dbReference type="InterPro" id="IPR036390">
    <property type="entry name" value="WH_DNA-bd_sf"/>
</dbReference>
<comment type="similarity">
    <text evidence="1">Belongs to the LysR transcriptional regulatory family.</text>
</comment>
<dbReference type="PROSITE" id="PS50931">
    <property type="entry name" value="HTH_LYSR"/>
    <property type="match status" value="1"/>
</dbReference>
<dbReference type="PANTHER" id="PTHR30537:SF3">
    <property type="entry name" value="TRANSCRIPTIONAL REGULATORY PROTEIN"/>
    <property type="match status" value="1"/>
</dbReference>
<feature type="domain" description="HTH lysR-type" evidence="2">
    <location>
        <begin position="25"/>
        <end position="82"/>
    </location>
</feature>
<dbReference type="InterPro" id="IPR036388">
    <property type="entry name" value="WH-like_DNA-bd_sf"/>
</dbReference>
<protein>
    <recommendedName>
        <fullName evidence="2">HTH lysR-type domain-containing protein</fullName>
    </recommendedName>
</protein>
<dbReference type="Gene3D" id="1.10.10.10">
    <property type="entry name" value="Winged helix-like DNA-binding domain superfamily/Winged helix DNA-binding domain"/>
    <property type="match status" value="1"/>
</dbReference>
<dbReference type="EMBL" id="CP030941">
    <property type="protein sequence ID" value="UUP18428.1"/>
    <property type="molecule type" value="Genomic_DNA"/>
</dbReference>
<evidence type="ECO:0000259" key="2">
    <source>
        <dbReference type="PROSITE" id="PS50931"/>
    </source>
</evidence>
<organism evidence="3 4">
    <name type="scientific">Nitratireductor thuwali</name>
    <dbReference type="NCBI Taxonomy" id="2267699"/>
    <lineage>
        <taxon>Bacteria</taxon>
        <taxon>Pseudomonadati</taxon>
        <taxon>Pseudomonadota</taxon>
        <taxon>Alphaproteobacteria</taxon>
        <taxon>Hyphomicrobiales</taxon>
        <taxon>Phyllobacteriaceae</taxon>
        <taxon>Nitratireductor</taxon>
    </lineage>
</organism>
<keyword evidence="4" id="KW-1185">Reference proteome</keyword>
<dbReference type="InterPro" id="IPR000847">
    <property type="entry name" value="LysR_HTH_N"/>
</dbReference>
<dbReference type="Pfam" id="PF00126">
    <property type="entry name" value="HTH_1"/>
    <property type="match status" value="1"/>
</dbReference>
<dbReference type="PANTHER" id="PTHR30537">
    <property type="entry name" value="HTH-TYPE TRANSCRIPTIONAL REGULATOR"/>
    <property type="match status" value="1"/>
</dbReference>
<dbReference type="SUPFAM" id="SSF53850">
    <property type="entry name" value="Periplasmic binding protein-like II"/>
    <property type="match status" value="1"/>
</dbReference>
<sequence length="312" mass="34507">MEHKAGDWRLIMGDSALCFSTMKNLDWNDLQSFLAVARGGGLTKAGAETGLSPATLGRRMLSLEEAVGRPLFHRSQTGYALTADGQSLLRRVLAMEASARPIAEWSGGKGQRPVVRISAGTWTANFFAENIFKLWSPDDPFRLAFKTTEAKLDIAHREIEIGIRNRAPDSPNLAARKTAVVAQAPFRARAHARPGEEEWLAIGREDAVTRSARWLNEQEDIQVAAWANTPRMLSDLIRAGVGKGILPCFAGDRDPLMERAGEPIEALEEGQWVVAHNDDRHRKEVRTVIDRITDLLTAHRALFAGERPLGME</sequence>
<dbReference type="SUPFAM" id="SSF46785">
    <property type="entry name" value="Winged helix' DNA-binding domain"/>
    <property type="match status" value="1"/>
</dbReference>
<proteinExistence type="inferred from homology"/>
<evidence type="ECO:0000313" key="4">
    <source>
        <dbReference type="Proteomes" id="UP001342418"/>
    </source>
</evidence>
<dbReference type="InterPro" id="IPR058163">
    <property type="entry name" value="LysR-type_TF_proteobact-type"/>
</dbReference>
<dbReference type="Proteomes" id="UP001342418">
    <property type="component" value="Chromosome"/>
</dbReference>